<dbReference type="GO" id="GO:0000166">
    <property type="term" value="F:nucleotide binding"/>
    <property type="evidence" value="ECO:0007669"/>
    <property type="project" value="UniProtKB-KW"/>
</dbReference>
<keyword evidence="4" id="KW-0846">Cobalamin</keyword>
<name>A0A7G9MV10_9CAUD</name>
<dbReference type="EC" id="1.17.4.1" evidence="3"/>
<dbReference type="PANTHER" id="PTHR43371:SF1">
    <property type="entry name" value="RIBONUCLEOSIDE-DIPHOSPHATE REDUCTASE"/>
    <property type="match status" value="1"/>
</dbReference>
<proteinExistence type="inferred from homology"/>
<evidence type="ECO:0000256" key="9">
    <source>
        <dbReference type="ARBA" id="ARBA00047754"/>
    </source>
</evidence>
<dbReference type="EMBL" id="KX198613">
    <property type="protein sequence ID" value="QNN09546.1"/>
    <property type="molecule type" value="Genomic_DNA"/>
</dbReference>
<evidence type="ECO:0000256" key="8">
    <source>
        <dbReference type="ARBA" id="ARBA00023285"/>
    </source>
</evidence>
<comment type="catalytic activity">
    <reaction evidence="9">
        <text>a 2'-deoxyribonucleoside 5'-diphosphate + [thioredoxin]-disulfide + H2O = a ribonucleoside 5'-diphosphate + [thioredoxin]-dithiol</text>
        <dbReference type="Rhea" id="RHEA:23252"/>
        <dbReference type="Rhea" id="RHEA-COMP:10698"/>
        <dbReference type="Rhea" id="RHEA-COMP:10700"/>
        <dbReference type="ChEBI" id="CHEBI:15377"/>
        <dbReference type="ChEBI" id="CHEBI:29950"/>
        <dbReference type="ChEBI" id="CHEBI:50058"/>
        <dbReference type="ChEBI" id="CHEBI:57930"/>
        <dbReference type="ChEBI" id="CHEBI:73316"/>
        <dbReference type="EC" id="1.17.4.1"/>
    </reaction>
</comment>
<evidence type="ECO:0000313" key="13">
    <source>
        <dbReference type="Proteomes" id="UP000221861"/>
    </source>
</evidence>
<dbReference type="SUPFAM" id="SSF51998">
    <property type="entry name" value="PFL-like glycyl radical enzymes"/>
    <property type="match status" value="1"/>
</dbReference>
<evidence type="ECO:0000256" key="5">
    <source>
        <dbReference type="ARBA" id="ARBA00022741"/>
    </source>
</evidence>
<evidence type="ECO:0000256" key="2">
    <source>
        <dbReference type="ARBA" id="ARBA00007405"/>
    </source>
</evidence>
<evidence type="ECO:0000256" key="7">
    <source>
        <dbReference type="ARBA" id="ARBA00023157"/>
    </source>
</evidence>
<feature type="domain" description="Ribonucleotide reductase large subunit C-terminal" evidence="11">
    <location>
        <begin position="82"/>
        <end position="483"/>
    </location>
</feature>
<dbReference type="Proteomes" id="UP000221861">
    <property type="component" value="Segment"/>
</dbReference>
<evidence type="ECO:0000256" key="4">
    <source>
        <dbReference type="ARBA" id="ARBA00022628"/>
    </source>
</evidence>
<keyword evidence="6" id="KW-0560">Oxidoreductase</keyword>
<evidence type="ECO:0000256" key="1">
    <source>
        <dbReference type="ARBA" id="ARBA00001922"/>
    </source>
</evidence>
<comment type="similarity">
    <text evidence="2">Belongs to the ribonucleoside diphosphate reductase class-2 family.</text>
</comment>
<evidence type="ECO:0000313" key="12">
    <source>
        <dbReference type="EMBL" id="QNN09546.1"/>
    </source>
</evidence>
<dbReference type="CDD" id="cd02888">
    <property type="entry name" value="RNR_II_dimer"/>
    <property type="match status" value="1"/>
</dbReference>
<sequence>MHGPQVPYSQELHAQKYRGSGESFREAMNRIAAALKDDDQHFADFRDALLGMRFLPAGRIQSAMGSTRQVTPYNCYVSGTINDSFVDGEGSIMVRAAEAAATMRMGGGIGYDFSTLRPRGDLIRKLQSHSSGPISFMHIFDAICKCVASSGHRRGAQMGVMRVDHPDIEEFIHAKQPGKDVQPLWDLVAELPEGAQKQQLVMSLQQTLKLTGFNVSVAITDKFMECVASGEPFPLTFEGRTYREVDARALWDAIMRGTWDWAEPGVLFIDAINRMNNLWYCETIAATNPCGEQPLPPYGACLLGSFNLVKYIFKDGAGRYAFDWDQYREDIPQVVRAMDNVVDRAIYPLPQQKQEAKDKRRMGLGITGLANAAEALGHEYGSPAFLAFEAEVLDTLRDESYLASAHIAKVKGSFPKFDKDKYLQGQFIKTLREDVRDAIAKYGIRNSHLTSIAPTGTISLCADNVSSGIEPVFAYSFDRTVIEFSGPRVETVEDYGARVFGVRGKACSRVTVQEHVAALTVAAQRVDSAVSKTCNVPSDISWEDFKNVYVSAWEGGAKGCTTFRLGGKRSGILVVKDDGGEPEADAPAEEPASQCRIDPATGRRECE</sequence>
<dbReference type="InterPro" id="IPR013344">
    <property type="entry name" value="RNR_NrdJ/NrdZ"/>
</dbReference>
<dbReference type="PANTHER" id="PTHR43371">
    <property type="entry name" value="VITAMIN B12-DEPENDENT RIBONUCLEOTIDE REDUCTASE"/>
    <property type="match status" value="1"/>
</dbReference>
<evidence type="ECO:0000256" key="6">
    <source>
        <dbReference type="ARBA" id="ARBA00023002"/>
    </source>
</evidence>
<gene>
    <name evidence="12" type="ORF">AN14_06</name>
</gene>
<evidence type="ECO:0000256" key="10">
    <source>
        <dbReference type="SAM" id="MobiDB-lite"/>
    </source>
</evidence>
<dbReference type="PRINTS" id="PR01183">
    <property type="entry name" value="RIBORDTASEM1"/>
</dbReference>
<dbReference type="Pfam" id="PF02867">
    <property type="entry name" value="Ribonuc_red_lgC"/>
    <property type="match status" value="2"/>
</dbReference>
<dbReference type="GO" id="GO:0031419">
    <property type="term" value="F:cobalamin binding"/>
    <property type="evidence" value="ECO:0007669"/>
    <property type="project" value="UniProtKB-KW"/>
</dbReference>
<protein>
    <recommendedName>
        <fullName evidence="3">ribonucleoside-diphosphate reductase</fullName>
        <ecNumber evidence="3">1.17.4.1</ecNumber>
    </recommendedName>
</protein>
<keyword evidence="8" id="KW-0170">Cobalt</keyword>
<keyword evidence="7" id="KW-1015">Disulfide bond</keyword>
<organism evidence="12 13">
    <name type="scientific">Pseudomonas phage AN14</name>
    <dbReference type="NCBI Taxonomy" id="1868597"/>
    <lineage>
        <taxon>Viruses</taxon>
        <taxon>Duplodnaviria</taxon>
        <taxon>Heunggongvirae</taxon>
        <taxon>Uroviricota</taxon>
        <taxon>Caudoviricetes</taxon>
        <taxon>Mesyanzhinovviridae</taxon>
        <taxon>Rabinowitzvirinae</taxon>
        <taxon>Yuavirus</taxon>
        <taxon>Yuavirus M6</taxon>
        <taxon>Pseudomonas virus M6</taxon>
    </lineage>
</organism>
<dbReference type="InterPro" id="IPR050862">
    <property type="entry name" value="RdRp_reductase_class-2"/>
</dbReference>
<keyword evidence="5" id="KW-0547">Nucleotide-binding</keyword>
<evidence type="ECO:0000259" key="11">
    <source>
        <dbReference type="Pfam" id="PF02867"/>
    </source>
</evidence>
<dbReference type="GO" id="GO:0004748">
    <property type="term" value="F:ribonucleoside-diphosphate reductase activity, thioredoxin disulfide as acceptor"/>
    <property type="evidence" value="ECO:0007669"/>
    <property type="project" value="UniProtKB-EC"/>
</dbReference>
<dbReference type="Gene3D" id="3.20.70.20">
    <property type="match status" value="1"/>
</dbReference>
<accession>A0A7G9MV10</accession>
<feature type="region of interest" description="Disordered" evidence="10">
    <location>
        <begin position="576"/>
        <end position="607"/>
    </location>
</feature>
<comment type="cofactor">
    <cofactor evidence="1">
        <name>adenosylcob(III)alamin</name>
        <dbReference type="ChEBI" id="CHEBI:18408"/>
    </cofactor>
</comment>
<feature type="domain" description="Ribonucleotide reductase large subunit C-terminal" evidence="11">
    <location>
        <begin position="510"/>
        <end position="562"/>
    </location>
</feature>
<evidence type="ECO:0000256" key="3">
    <source>
        <dbReference type="ARBA" id="ARBA00012274"/>
    </source>
</evidence>
<dbReference type="InterPro" id="IPR000788">
    <property type="entry name" value="RNR_lg_C"/>
</dbReference>
<dbReference type="NCBIfam" id="TIGR02504">
    <property type="entry name" value="NrdJ_Z"/>
    <property type="match status" value="1"/>
</dbReference>
<reference evidence="12 13" key="1">
    <citation type="submission" date="2016-05" db="EMBL/GenBank/DDBJ databases">
        <title>Characterization and complete genome sequence analysis of two novel Pseudomonas aeruginosa bacteriophages from the Lake Baikal.</title>
        <authorList>
            <person name="Kabilov M.R."/>
            <person name="Sykilinda N.N."/>
            <person name="Bondar A.A."/>
            <person name="Gorshkova A.S."/>
            <person name="Kurochkina L.P."/>
            <person name="Mesyanzhinov V.V."/>
            <person name="Drukker V.V."/>
            <person name="Miroshnikov K.A."/>
        </authorList>
    </citation>
    <scope>NUCLEOTIDE SEQUENCE [LARGE SCALE GENOMIC DNA]</scope>
</reference>